<dbReference type="AlphaFoldDB" id="X1PHM6"/>
<evidence type="ECO:0000256" key="1">
    <source>
        <dbReference type="SAM" id="Phobius"/>
    </source>
</evidence>
<protein>
    <submittedName>
        <fullName evidence="2">Uncharacterized protein</fullName>
    </submittedName>
</protein>
<gene>
    <name evidence="2" type="ORF">S06H3_56863</name>
</gene>
<reference evidence="2" key="1">
    <citation type="journal article" date="2014" name="Front. Microbiol.">
        <title>High frequency of phylogenetically diverse reductive dehalogenase-homologous genes in deep subseafloor sedimentary metagenomes.</title>
        <authorList>
            <person name="Kawai M."/>
            <person name="Futagami T."/>
            <person name="Toyoda A."/>
            <person name="Takaki Y."/>
            <person name="Nishi S."/>
            <person name="Hori S."/>
            <person name="Arai W."/>
            <person name="Tsubouchi T."/>
            <person name="Morono Y."/>
            <person name="Uchiyama I."/>
            <person name="Ito T."/>
            <person name="Fujiyama A."/>
            <person name="Inagaki F."/>
            <person name="Takami H."/>
        </authorList>
    </citation>
    <scope>NUCLEOTIDE SEQUENCE</scope>
    <source>
        <strain evidence="2">Expedition CK06-06</strain>
    </source>
</reference>
<dbReference type="EMBL" id="BARV01036625">
    <property type="protein sequence ID" value="GAI55812.1"/>
    <property type="molecule type" value="Genomic_DNA"/>
</dbReference>
<sequence length="67" mass="6665">MLVVELPLAAVLGGLVVAPVLVQELGLALVLRPAVVPVLVALAQVLVALAQVLGLALGLVVAASPRQ</sequence>
<evidence type="ECO:0000313" key="2">
    <source>
        <dbReference type="EMBL" id="GAI55812.1"/>
    </source>
</evidence>
<comment type="caution">
    <text evidence="2">The sequence shown here is derived from an EMBL/GenBank/DDBJ whole genome shotgun (WGS) entry which is preliminary data.</text>
</comment>
<proteinExistence type="predicted"/>
<feature type="transmembrane region" description="Helical" evidence="1">
    <location>
        <begin position="38"/>
        <end position="63"/>
    </location>
</feature>
<keyword evidence="1" id="KW-1133">Transmembrane helix</keyword>
<accession>X1PHM6</accession>
<keyword evidence="1" id="KW-0472">Membrane</keyword>
<organism evidence="2">
    <name type="scientific">marine sediment metagenome</name>
    <dbReference type="NCBI Taxonomy" id="412755"/>
    <lineage>
        <taxon>unclassified sequences</taxon>
        <taxon>metagenomes</taxon>
        <taxon>ecological metagenomes</taxon>
    </lineage>
</organism>
<name>X1PHM6_9ZZZZ</name>
<keyword evidence="1" id="KW-0812">Transmembrane</keyword>